<accession>A0AAN9N138</accession>
<dbReference type="PANTHER" id="PTHR45287:SF4">
    <property type="entry name" value="OS03G0691500 PROTEIN"/>
    <property type="match status" value="1"/>
</dbReference>
<keyword evidence="1" id="KW-0175">Coiled coil</keyword>
<sequence length="887" mass="103796">MDKVYKELDEAKAEIEELKAEVRAKTDSLENLKKSHNAQVNQIKEAKFKAERLNQELFQKADELAEAKHVCEDLKGNLNRKESIIKHLSATNDKLQVDCDDKFKKWEDEKRGLVLALEEANEKAENQEQQVYLYKEEIVSLKGCLSVSAKKRLETEKTLKASKELRERDDMFQKLEEESRKVEDQLKWKKEQFKHLEEAHEKLRDQFTSSKKEWDMEKSMLLDEMSSLQIKLDSQIRISEDLQHQLHTCHQALAHVESQKKRLEVQISDLKLQLDKANEYQDARFQLDWLNSHQDKDISNLRYSLKTKEAYVKESKYRIEKLEQENQELKMSLKELQETQIQEAGASYSQSKLRSKLRNLEQTHKDCASTLKAKEAEWNFKLEQLTENLNSCQSELGTQIAVVEELQMELEGSHYLTIEMKLLNEEMSVMLLVLKQGISEARLKLTSCKDEMDLINKETEEKNFQLMKQLDMKDAALISAQKSINEERERAVCFMRQVESYGSNKELQHTLQSELDRHKEMLEESTMCQLILKEKVTQMECDLKEVHDALDSASIELDETICERNEVEFELQIWKSVVERLKNDLEKNHAMRKELETSLLAQIDVGESLKQQKDNLVYKLEEKERRLDYLLQRIVQLERELKAKETLASVPSRGESVMSSESDNIRFLEIIEEKDKILEELQKEVVLLEQESFRREFESAVIANCPMERTYEHESDNLLQLIKGKDERTDELLQQVTSLEQEEKWGQSEQLALDTEAELDAKQSTVRELKDQMETKLRKSDALLQKLKTENRNLLENVTRLSSEKEYLLAFVQGFSDKICEFSSADTQLMDMLRSMVESFENDCPVVNLKKDNGFFVKENILIHSPTTSKKLEAISDTRSPFKELNS</sequence>
<feature type="coiled-coil region" evidence="1">
    <location>
        <begin position="722"/>
        <end position="804"/>
    </location>
</feature>
<dbReference type="Proteomes" id="UP001367508">
    <property type="component" value="Unassembled WGS sequence"/>
</dbReference>
<feature type="coiled-coil region" evidence="1">
    <location>
        <begin position="1"/>
        <end position="70"/>
    </location>
</feature>
<gene>
    <name evidence="2" type="ORF">VNO77_03412</name>
</gene>
<dbReference type="PANTHER" id="PTHR45287">
    <property type="entry name" value="OS03G0691500 PROTEIN"/>
    <property type="match status" value="1"/>
</dbReference>
<evidence type="ECO:0000256" key="1">
    <source>
        <dbReference type="SAM" id="Coils"/>
    </source>
</evidence>
<keyword evidence="3" id="KW-1185">Reference proteome</keyword>
<feature type="coiled-coil region" evidence="1">
    <location>
        <begin position="103"/>
        <end position="137"/>
    </location>
</feature>
<evidence type="ECO:0000313" key="3">
    <source>
        <dbReference type="Proteomes" id="UP001367508"/>
    </source>
</evidence>
<protein>
    <submittedName>
        <fullName evidence="2">Uncharacterized protein</fullName>
    </submittedName>
</protein>
<feature type="coiled-coil region" evidence="1">
    <location>
        <begin position="305"/>
        <end position="377"/>
    </location>
</feature>
<comment type="caution">
    <text evidence="2">The sequence shown here is derived from an EMBL/GenBank/DDBJ whole genome shotgun (WGS) entry which is preliminary data.</text>
</comment>
<proteinExistence type="predicted"/>
<name>A0AAN9N138_CANGL</name>
<evidence type="ECO:0000313" key="2">
    <source>
        <dbReference type="EMBL" id="KAK7361358.1"/>
    </source>
</evidence>
<dbReference type="AlphaFoldDB" id="A0AAN9N138"/>
<organism evidence="2 3">
    <name type="scientific">Canavalia gladiata</name>
    <name type="common">Sword bean</name>
    <name type="synonym">Dolichos gladiatus</name>
    <dbReference type="NCBI Taxonomy" id="3824"/>
    <lineage>
        <taxon>Eukaryota</taxon>
        <taxon>Viridiplantae</taxon>
        <taxon>Streptophyta</taxon>
        <taxon>Embryophyta</taxon>
        <taxon>Tracheophyta</taxon>
        <taxon>Spermatophyta</taxon>
        <taxon>Magnoliopsida</taxon>
        <taxon>eudicotyledons</taxon>
        <taxon>Gunneridae</taxon>
        <taxon>Pentapetalae</taxon>
        <taxon>rosids</taxon>
        <taxon>fabids</taxon>
        <taxon>Fabales</taxon>
        <taxon>Fabaceae</taxon>
        <taxon>Papilionoideae</taxon>
        <taxon>50 kb inversion clade</taxon>
        <taxon>NPAAA clade</taxon>
        <taxon>indigoferoid/millettioid clade</taxon>
        <taxon>Phaseoleae</taxon>
        <taxon>Canavalia</taxon>
    </lineage>
</organism>
<feature type="coiled-coil region" evidence="1">
    <location>
        <begin position="165"/>
        <end position="213"/>
    </location>
</feature>
<dbReference type="EMBL" id="JAYMYQ010000001">
    <property type="protein sequence ID" value="KAK7361358.1"/>
    <property type="molecule type" value="Genomic_DNA"/>
</dbReference>
<feature type="coiled-coil region" evidence="1">
    <location>
        <begin position="253"/>
        <end position="280"/>
    </location>
</feature>
<reference evidence="2 3" key="1">
    <citation type="submission" date="2024-01" db="EMBL/GenBank/DDBJ databases">
        <title>The genomes of 5 underutilized Papilionoideae crops provide insights into root nodulation and disease resistanc.</title>
        <authorList>
            <person name="Jiang F."/>
        </authorList>
    </citation>
    <scope>NUCLEOTIDE SEQUENCE [LARGE SCALE GENOMIC DNA]</scope>
    <source>
        <strain evidence="2">LVBAO_FW01</strain>
        <tissue evidence="2">Leaves</tissue>
    </source>
</reference>
<feature type="coiled-coil region" evidence="1">
    <location>
        <begin position="578"/>
        <end position="647"/>
    </location>
</feature>
<dbReference type="InterPro" id="IPR040262">
    <property type="entry name" value="At4g38062-like"/>
</dbReference>